<dbReference type="InterPro" id="IPR014710">
    <property type="entry name" value="RmlC-like_jellyroll"/>
</dbReference>
<dbReference type="SUPFAM" id="SSF51206">
    <property type="entry name" value="cAMP-binding domain-like"/>
    <property type="match status" value="3"/>
</dbReference>
<feature type="transmembrane region" description="Helical" evidence="18">
    <location>
        <begin position="44"/>
        <end position="64"/>
    </location>
</feature>
<keyword evidence="6 18" id="KW-0812">Transmembrane</keyword>
<comment type="subcellular location">
    <subcellularLocation>
        <location evidence="1">Endoplasmic reticulum membrane</location>
        <topology evidence="1">Single-pass type I membrane protein</topology>
    </subcellularLocation>
</comment>
<keyword evidence="8" id="KW-0524">Neurogenesis</keyword>
<sequence>MALGDSSEVSKVVDLFNKYNESLGSYISSRWIGKLIAEYKISKTLFIIIISTIAVLLVVSIIILRKWKNKEFLPEVKEFVGVGTGKPRFRKRDKVLFYGRKMLRKVKSISGQVHATGQGKKRKAVMRFARRLLQLKKETAPQQLKVLEPPAEYLEEDLGPGEKVPPDALYMLQSIRVFGHFEKPVFLKLCKHTEIMNLPAGSTLFKIGDPDENLFIVQQGLVNVYITGPDNSQISLKLVKTGESVTSLLSFTDVLTGHTSTYKTVSARTMEDSIVVKLPMKAFQEVFQDHPDAFVRVIQVIMVRLQRVTFTALHQYLGLSAELVNQGPHKKKQSPFSGSPVRSRTKENFSTQNVENQSYTSATVSSEHDGSETSHRDISTLNNHQSVPIVISRRPKTNLDWKNQNLSPQSGQSAADMVPECDSHWSNFSPVIQQQGSQPDVIHTGNSYPSKKRSTTIEPAQQQLDEAHFVQIATEAFVKELGLEDDSILKDGKVQIREVPAGTYLMKEESHKDVALVYVVSGSLIVSQRVSEGRDVNQEVHMFSAHQGEIVGGLAVLTGEPSFYTIRAKHPSRIALLSKPTFYAIMREQPTVVLHVAHSVVRRLSPFVRQVDFALDWLFLESGRAVYRQGDESDSTFIVLSGRLRSVITYKNGKKELVAEYGKGDLVGIVEMVTQTPRSTTVMAVRDSELAKLPEGLFNVIKLRFPIVVTRLINLLGHRILGTWQQAHTKNGSSDTQRAAATVDARPAQVNFSTVAIVPVSDDVPLTAFTYELYHSLCAIGPCLRLTSEVVRKTLGSTIMEPANEYRLTSWLAQQEDQHRISLYQCDPTYTLWTQRCVRQADCILIVGLGDKPPSIGRTEREVERLVMRTQKELVLLHKEQSGQPPTNTVQWLNMRSWVSSHHHIQCPKRMFTRRSQYRINELYSKVLMSEPNVHSDFSRLARWLTGTSVGLVLGGGGARGAAHVGMLKAVIEAGIPIDMVGGVSIGAFMGALWCMEKNITTTTQKAREWSKKMTQWWRQIMDLTYPVTSMFSGKDFNNTIQATFGDTYIEDLWLPYFTITTDITDSCMRTHTHGLLWRYIRASMTIAGVFPPICDPLDGHLLVDGCYVNNVPADEMLRQGAHHILAIDVGSQDDTDLTNYGDSLSGWWLLWKRWNPFATPVKVPNLPDIQSRLAYVSCVRQLEEVKNSDYCEYIRPPIDKYKTLQFANFDEIKDVGYQHGKSYFEGQIKAGVLPRFNADRENARALRAKNQAANQQPVSSYTFTDLAQMVCKVSRGSRYVDLEIDSDTDELEEYEADLEEDAQEVGYASEPTAGILDQSPDESRLRRRTGVSLSLSDTEAESELDYHTKIF</sequence>
<evidence type="ECO:0000256" key="5">
    <source>
        <dbReference type="ARBA" id="ARBA00019369"/>
    </source>
</evidence>
<dbReference type="InterPro" id="IPR056556">
    <property type="entry name" value="NTE1_P-loop_dom"/>
</dbReference>
<keyword evidence="11 16" id="KW-0443">Lipid metabolism</keyword>
<dbReference type="InterPro" id="IPR018490">
    <property type="entry name" value="cNMP-bd_dom_sf"/>
</dbReference>
<dbReference type="InterPro" id="IPR050301">
    <property type="entry name" value="NTE"/>
</dbReference>
<feature type="region of interest" description="Disordered" evidence="17">
    <location>
        <begin position="327"/>
        <end position="387"/>
    </location>
</feature>
<comment type="subunit">
    <text evidence="3">Interacts with Pka-C3; interaction inhibits the catalytic function of Pka-C3 and the esterase activity of sws.</text>
</comment>
<dbReference type="Pfam" id="PF24179">
    <property type="entry name" value="NTE_Ploop"/>
    <property type="match status" value="1"/>
</dbReference>
<feature type="domain" description="Cyclic nucleotide-binding" evidence="19">
    <location>
        <begin position="177"/>
        <end position="304"/>
    </location>
</feature>
<dbReference type="InterPro" id="IPR016035">
    <property type="entry name" value="Acyl_Trfase/lysoPLipase"/>
</dbReference>
<feature type="domain" description="PNPLA" evidence="20">
    <location>
        <begin position="952"/>
        <end position="1118"/>
    </location>
</feature>
<dbReference type="Gene3D" id="3.40.1090.10">
    <property type="entry name" value="Cytosolic phospholipase A2 catalytic domain"/>
    <property type="match status" value="2"/>
</dbReference>
<feature type="domain" description="Cyclic nucleotide-binding" evidence="19">
    <location>
        <begin position="516"/>
        <end position="586"/>
    </location>
</feature>
<feature type="domain" description="Cyclic nucleotide-binding" evidence="19">
    <location>
        <begin position="619"/>
        <end position="701"/>
    </location>
</feature>
<feature type="compositionally biased region" description="Polar residues" evidence="17">
    <location>
        <begin position="334"/>
        <end position="365"/>
    </location>
</feature>
<comment type="caution">
    <text evidence="21">The sequence shown here is derived from an EMBL/GenBank/DDBJ whole genome shotgun (WGS) entry which is preliminary data.</text>
</comment>
<dbReference type="Proteomes" id="UP001642520">
    <property type="component" value="Unassembled WGS sequence"/>
</dbReference>
<evidence type="ECO:0000256" key="10">
    <source>
        <dbReference type="ARBA" id="ARBA00022989"/>
    </source>
</evidence>
<evidence type="ECO:0000313" key="22">
    <source>
        <dbReference type="Proteomes" id="UP001642520"/>
    </source>
</evidence>
<evidence type="ECO:0000256" key="16">
    <source>
        <dbReference type="PROSITE-ProRule" id="PRU01161"/>
    </source>
</evidence>
<keyword evidence="7 16" id="KW-0378">Hydrolase</keyword>
<dbReference type="PANTHER" id="PTHR14226:SF29">
    <property type="entry name" value="NEUROPATHY TARGET ESTERASE SWS"/>
    <property type="match status" value="1"/>
</dbReference>
<dbReference type="Pfam" id="PF01734">
    <property type="entry name" value="Patatin"/>
    <property type="match status" value="1"/>
</dbReference>
<evidence type="ECO:0000256" key="6">
    <source>
        <dbReference type="ARBA" id="ARBA00022692"/>
    </source>
</evidence>
<feature type="active site" description="Proton acceptor" evidence="16">
    <location>
        <position position="1105"/>
    </location>
</feature>
<evidence type="ECO:0000256" key="2">
    <source>
        <dbReference type="ARBA" id="ARBA00006636"/>
    </source>
</evidence>
<feature type="short sequence motif" description="GXSXG" evidence="16">
    <location>
        <begin position="983"/>
        <end position="987"/>
    </location>
</feature>
<evidence type="ECO:0000259" key="20">
    <source>
        <dbReference type="PROSITE" id="PS51635"/>
    </source>
</evidence>
<dbReference type="PROSITE" id="PS01237">
    <property type="entry name" value="UPF0028"/>
    <property type="match status" value="1"/>
</dbReference>
<evidence type="ECO:0000256" key="7">
    <source>
        <dbReference type="ARBA" id="ARBA00022801"/>
    </source>
</evidence>
<dbReference type="SMART" id="SM00100">
    <property type="entry name" value="cNMP"/>
    <property type="match status" value="2"/>
</dbReference>
<proteinExistence type="inferred from homology"/>
<evidence type="ECO:0000256" key="8">
    <source>
        <dbReference type="ARBA" id="ARBA00022902"/>
    </source>
</evidence>
<evidence type="ECO:0000256" key="4">
    <source>
        <dbReference type="ARBA" id="ARBA00013274"/>
    </source>
</evidence>
<dbReference type="EC" id="3.1.1.5" evidence="4"/>
<evidence type="ECO:0000256" key="3">
    <source>
        <dbReference type="ARBA" id="ARBA00011476"/>
    </source>
</evidence>
<dbReference type="CDD" id="cd07225">
    <property type="entry name" value="Pat_PNPLA6_PNPLA7"/>
    <property type="match status" value="1"/>
</dbReference>
<comment type="function">
    <text evidence="13">Phospholipase B that deacylates intracellular phosphatidylcholine (PtdCho), generating glycerophosphocholine (GroPtdCho). This deacylation occurs at both sn-2 and sn-1 positions of PtdCho. Its specific chemical modification by certain organophosphorus (OP) compounds leads to distal axonopathy. Plays a role in the signaling mechanism between neurons and glia that regulates glia wrapping during development of the adult brain. Essential for membrane lipid homeostasis and cell survival in both neurons and glia of the adult brain.</text>
</comment>
<evidence type="ECO:0000256" key="18">
    <source>
        <dbReference type="SAM" id="Phobius"/>
    </source>
</evidence>
<keyword evidence="9 16" id="KW-0442">Lipid degradation</keyword>
<dbReference type="InterPro" id="IPR002641">
    <property type="entry name" value="PNPLA_dom"/>
</dbReference>
<dbReference type="SUPFAM" id="SSF52151">
    <property type="entry name" value="FabD/lysophospholipase-like"/>
    <property type="match status" value="1"/>
</dbReference>
<reference evidence="21 22" key="1">
    <citation type="submission" date="2024-08" db="EMBL/GenBank/DDBJ databases">
        <authorList>
            <person name="Will J Nash"/>
            <person name="Angela Man"/>
            <person name="Seanna McTaggart"/>
            <person name="Kendall Baker"/>
            <person name="Tom Barker"/>
            <person name="Leah Catchpole"/>
            <person name="Alex Durrant"/>
            <person name="Karim Gharbi"/>
            <person name="Naomi Irish"/>
            <person name="Gemy Kaithakottil"/>
            <person name="Debby Ku"/>
            <person name="Aaliyah Providence"/>
            <person name="Felix Shaw"/>
            <person name="David Swarbreck"/>
            <person name="Chris Watkins"/>
            <person name="Ann M. McCartney"/>
            <person name="Giulio Formenti"/>
            <person name="Alice Mouton"/>
            <person name="Noel Vella"/>
            <person name="Bjorn M von Reumont"/>
            <person name="Adriana Vella"/>
            <person name="Wilfried Haerty"/>
        </authorList>
    </citation>
    <scope>NUCLEOTIDE SEQUENCE [LARGE SCALE GENOMIC DNA]</scope>
</reference>
<comment type="caution">
    <text evidence="16">Lacks conserved residue(s) required for the propagation of feature annotation.</text>
</comment>
<evidence type="ECO:0000313" key="21">
    <source>
        <dbReference type="EMBL" id="CAL7947844.1"/>
    </source>
</evidence>
<dbReference type="EMBL" id="CAXAJV020001296">
    <property type="protein sequence ID" value="CAL7947844.1"/>
    <property type="molecule type" value="Genomic_DNA"/>
</dbReference>
<feature type="region of interest" description="Disordered" evidence="17">
    <location>
        <begin position="1305"/>
        <end position="1340"/>
    </location>
</feature>
<dbReference type="Gene3D" id="2.60.120.10">
    <property type="entry name" value="Jelly Rolls"/>
    <property type="match status" value="3"/>
</dbReference>
<dbReference type="PANTHER" id="PTHR14226">
    <property type="entry name" value="NEUROPATHY TARGET ESTERASE/SWISS CHEESE D.MELANOGASTER"/>
    <property type="match status" value="1"/>
</dbReference>
<evidence type="ECO:0000256" key="1">
    <source>
        <dbReference type="ARBA" id="ARBA00004115"/>
    </source>
</evidence>
<accession>A0ABP1P3M7</accession>
<organism evidence="21 22">
    <name type="scientific">Xylocopa violacea</name>
    <name type="common">Violet carpenter bee</name>
    <name type="synonym">Apis violacea</name>
    <dbReference type="NCBI Taxonomy" id="135666"/>
    <lineage>
        <taxon>Eukaryota</taxon>
        <taxon>Metazoa</taxon>
        <taxon>Ecdysozoa</taxon>
        <taxon>Arthropoda</taxon>
        <taxon>Hexapoda</taxon>
        <taxon>Insecta</taxon>
        <taxon>Pterygota</taxon>
        <taxon>Neoptera</taxon>
        <taxon>Endopterygota</taxon>
        <taxon>Hymenoptera</taxon>
        <taxon>Apocrita</taxon>
        <taxon>Aculeata</taxon>
        <taxon>Apoidea</taxon>
        <taxon>Anthophila</taxon>
        <taxon>Apidae</taxon>
        <taxon>Xylocopa</taxon>
        <taxon>Xylocopa</taxon>
    </lineage>
</organism>
<comment type="similarity">
    <text evidence="2">Belongs to the NTE family.</text>
</comment>
<gene>
    <name evidence="21" type="ORF">XYLVIOL_LOCUS8545</name>
</gene>
<protein>
    <recommendedName>
        <fullName evidence="5">Neuropathy target esterase sws</fullName>
        <ecNumber evidence="4">3.1.1.5</ecNumber>
    </recommendedName>
    <alternativeName>
        <fullName evidence="14">Swiss cheese</fullName>
    </alternativeName>
</protein>
<dbReference type="PROSITE" id="PS51635">
    <property type="entry name" value="PNPLA"/>
    <property type="match status" value="1"/>
</dbReference>
<feature type="active site" description="Nucleophile" evidence="16">
    <location>
        <position position="985"/>
    </location>
</feature>
<evidence type="ECO:0000256" key="15">
    <source>
        <dbReference type="ARBA" id="ARBA00049531"/>
    </source>
</evidence>
<evidence type="ECO:0000259" key="19">
    <source>
        <dbReference type="PROSITE" id="PS50042"/>
    </source>
</evidence>
<evidence type="ECO:0000256" key="13">
    <source>
        <dbReference type="ARBA" id="ARBA00025020"/>
    </source>
</evidence>
<dbReference type="InterPro" id="IPR001423">
    <property type="entry name" value="LysoPLipase_patatin_CS"/>
</dbReference>
<keyword evidence="22" id="KW-1185">Reference proteome</keyword>
<evidence type="ECO:0000256" key="17">
    <source>
        <dbReference type="SAM" id="MobiDB-lite"/>
    </source>
</evidence>
<feature type="short sequence motif" description="GXGXXG" evidence="16">
    <location>
        <begin position="956"/>
        <end position="961"/>
    </location>
</feature>
<comment type="catalytic activity">
    <reaction evidence="15">
        <text>a 1-acyl-sn-glycero-3-phosphocholine + H2O = sn-glycerol 3-phosphocholine + a fatty acid + H(+)</text>
        <dbReference type="Rhea" id="RHEA:15177"/>
        <dbReference type="ChEBI" id="CHEBI:15377"/>
        <dbReference type="ChEBI" id="CHEBI:15378"/>
        <dbReference type="ChEBI" id="CHEBI:16870"/>
        <dbReference type="ChEBI" id="CHEBI:28868"/>
        <dbReference type="ChEBI" id="CHEBI:58168"/>
        <dbReference type="EC" id="3.1.1.5"/>
    </reaction>
</comment>
<dbReference type="PROSITE" id="PS50042">
    <property type="entry name" value="CNMP_BINDING_3"/>
    <property type="match status" value="3"/>
</dbReference>
<evidence type="ECO:0000256" key="14">
    <source>
        <dbReference type="ARBA" id="ARBA00030862"/>
    </source>
</evidence>
<dbReference type="Pfam" id="PF00027">
    <property type="entry name" value="cNMP_binding"/>
    <property type="match status" value="3"/>
</dbReference>
<dbReference type="CDD" id="cd00038">
    <property type="entry name" value="CAP_ED"/>
    <property type="match status" value="3"/>
</dbReference>
<feature type="compositionally biased region" description="Basic and acidic residues" evidence="17">
    <location>
        <begin position="366"/>
        <end position="378"/>
    </location>
</feature>
<evidence type="ECO:0000256" key="11">
    <source>
        <dbReference type="ARBA" id="ARBA00023098"/>
    </source>
</evidence>
<name>A0ABP1P3M7_XYLVO</name>
<dbReference type="InterPro" id="IPR000595">
    <property type="entry name" value="cNMP-bd_dom"/>
</dbReference>
<keyword evidence="10 18" id="KW-1133">Transmembrane helix</keyword>
<evidence type="ECO:0000256" key="12">
    <source>
        <dbReference type="ARBA" id="ARBA00023136"/>
    </source>
</evidence>
<evidence type="ECO:0000256" key="9">
    <source>
        <dbReference type="ARBA" id="ARBA00022963"/>
    </source>
</evidence>
<keyword evidence="12 18" id="KW-0472">Membrane</keyword>